<gene>
    <name evidence="1" type="ORF">MKW94_022213</name>
</gene>
<evidence type="ECO:0000313" key="2">
    <source>
        <dbReference type="Proteomes" id="UP001177140"/>
    </source>
</evidence>
<evidence type="ECO:0000313" key="1">
    <source>
        <dbReference type="EMBL" id="MCL7022672.1"/>
    </source>
</evidence>
<accession>A0AA41RLN3</accession>
<organism evidence="1 2">
    <name type="scientific">Papaver nudicaule</name>
    <name type="common">Iceland poppy</name>
    <dbReference type="NCBI Taxonomy" id="74823"/>
    <lineage>
        <taxon>Eukaryota</taxon>
        <taxon>Viridiplantae</taxon>
        <taxon>Streptophyta</taxon>
        <taxon>Embryophyta</taxon>
        <taxon>Tracheophyta</taxon>
        <taxon>Spermatophyta</taxon>
        <taxon>Magnoliopsida</taxon>
        <taxon>Ranunculales</taxon>
        <taxon>Papaveraceae</taxon>
        <taxon>Papaveroideae</taxon>
        <taxon>Papaver</taxon>
    </lineage>
</organism>
<reference evidence="1" key="1">
    <citation type="submission" date="2022-03" db="EMBL/GenBank/DDBJ databases">
        <title>A functionally conserved STORR gene fusion in Papaver species that diverged 16.8 million years ago.</title>
        <authorList>
            <person name="Catania T."/>
        </authorList>
    </citation>
    <scope>NUCLEOTIDE SEQUENCE</scope>
    <source>
        <strain evidence="1">S-191538</strain>
    </source>
</reference>
<proteinExistence type="predicted"/>
<dbReference type="Proteomes" id="UP001177140">
    <property type="component" value="Unassembled WGS sequence"/>
</dbReference>
<dbReference type="InterPro" id="IPR053288">
    <property type="entry name" value="TGD_Bridge_Protein"/>
</dbReference>
<dbReference type="AlphaFoldDB" id="A0AA41RLN3"/>
<keyword evidence="2" id="KW-1185">Reference proteome</keyword>
<protein>
    <submittedName>
        <fullName evidence="1">Uncharacterized protein</fullName>
    </submittedName>
</protein>
<name>A0AA41RLN3_PAPNU</name>
<dbReference type="PANTHER" id="PTHR34201">
    <property type="entry name" value="GLYCINE-RICH PROTEIN"/>
    <property type="match status" value="1"/>
</dbReference>
<sequence>VGIGPGIPGLQLGAGFGAGCGVGVGFGYGMGKGVAHDDVRRYSNIDRFSLENRRLPSQEEIGVLIDDLVVQTKKVIRATSREIDKWRR</sequence>
<dbReference type="PANTHER" id="PTHR34201:SF1">
    <property type="entry name" value="GLYCINE-RICH PROTEIN"/>
    <property type="match status" value="1"/>
</dbReference>
<dbReference type="EMBL" id="JAJJMA010013664">
    <property type="protein sequence ID" value="MCL7022672.1"/>
    <property type="molecule type" value="Genomic_DNA"/>
</dbReference>
<feature type="non-terminal residue" evidence="1">
    <location>
        <position position="1"/>
    </location>
</feature>
<comment type="caution">
    <text evidence="1">The sequence shown here is derived from an EMBL/GenBank/DDBJ whole genome shotgun (WGS) entry which is preliminary data.</text>
</comment>